<comment type="caution">
    <text evidence="2">The sequence shown here is derived from an EMBL/GenBank/DDBJ whole genome shotgun (WGS) entry which is preliminary data.</text>
</comment>
<organism evidence="2">
    <name type="scientific">bioreactor metagenome</name>
    <dbReference type="NCBI Taxonomy" id="1076179"/>
    <lineage>
        <taxon>unclassified sequences</taxon>
        <taxon>metagenomes</taxon>
        <taxon>ecological metagenomes</taxon>
    </lineage>
</organism>
<proteinExistence type="predicted"/>
<dbReference type="AlphaFoldDB" id="A0A645ICG2"/>
<accession>A0A645ICG2</accession>
<name>A0A645ICG2_9ZZZZ</name>
<gene>
    <name evidence="2" type="ORF">SDC9_196130</name>
</gene>
<sequence>MGQHQAGVGENDGEGSFQLMGGVGHKAALLLPGLFHRAKGQPGQCQADKKEAGQSRGEDQQAGQDQIPQGGALPAAVGEGDME</sequence>
<protein>
    <submittedName>
        <fullName evidence="2">Uncharacterized protein</fullName>
    </submittedName>
</protein>
<evidence type="ECO:0000256" key="1">
    <source>
        <dbReference type="SAM" id="MobiDB-lite"/>
    </source>
</evidence>
<feature type="region of interest" description="Disordered" evidence="1">
    <location>
        <begin position="1"/>
        <end position="20"/>
    </location>
</feature>
<feature type="compositionally biased region" description="Basic and acidic residues" evidence="1">
    <location>
        <begin position="47"/>
        <end position="59"/>
    </location>
</feature>
<evidence type="ECO:0000313" key="2">
    <source>
        <dbReference type="EMBL" id="MPN48522.1"/>
    </source>
</evidence>
<feature type="region of interest" description="Disordered" evidence="1">
    <location>
        <begin position="38"/>
        <end position="83"/>
    </location>
</feature>
<dbReference type="EMBL" id="VSSQ01110915">
    <property type="protein sequence ID" value="MPN48522.1"/>
    <property type="molecule type" value="Genomic_DNA"/>
</dbReference>
<reference evidence="2" key="1">
    <citation type="submission" date="2019-08" db="EMBL/GenBank/DDBJ databases">
        <authorList>
            <person name="Kucharzyk K."/>
            <person name="Murdoch R.W."/>
            <person name="Higgins S."/>
            <person name="Loffler F."/>
        </authorList>
    </citation>
    <scope>NUCLEOTIDE SEQUENCE</scope>
</reference>